<reference evidence="2 5" key="4">
    <citation type="journal article" date="2024" name="Microbiol. Resour. Announc.">
        <title>Genome annotations for the ascomycete fungi Trichoderma harzianum, Trichoderma aggressivum, and Purpureocillium lilacinum.</title>
        <authorList>
            <person name="Beijen E.P.W."/>
            <person name="Ohm R.A."/>
        </authorList>
    </citation>
    <scope>NUCLEOTIDE SEQUENCE [LARGE SCALE GENOMIC DNA]</scope>
    <source>
        <strain evidence="2 5">CBS 150709</strain>
    </source>
</reference>
<dbReference type="Proteomes" id="UP000245956">
    <property type="component" value="Unassembled WGS sequence"/>
</dbReference>
<dbReference type="InterPro" id="IPR010621">
    <property type="entry name" value="DUF1214"/>
</dbReference>
<evidence type="ECO:0000259" key="1">
    <source>
        <dbReference type="Pfam" id="PF06742"/>
    </source>
</evidence>
<dbReference type="AlphaFoldDB" id="A0A2U3E4M5"/>
<gene>
    <name evidence="3" type="ORF">PCL_01099</name>
    <name evidence="2" type="ORF">Purlil1_9759</name>
</gene>
<organism evidence="3 4">
    <name type="scientific">Purpureocillium lilacinum</name>
    <name type="common">Paecilomyces lilacinus</name>
    <dbReference type="NCBI Taxonomy" id="33203"/>
    <lineage>
        <taxon>Eukaryota</taxon>
        <taxon>Fungi</taxon>
        <taxon>Dikarya</taxon>
        <taxon>Ascomycota</taxon>
        <taxon>Pezizomycotina</taxon>
        <taxon>Sordariomycetes</taxon>
        <taxon>Hypocreomycetidae</taxon>
        <taxon>Hypocreales</taxon>
        <taxon>Ophiocordycipitaceae</taxon>
        <taxon>Purpureocillium</taxon>
    </lineage>
</organism>
<proteinExistence type="predicted"/>
<evidence type="ECO:0000313" key="4">
    <source>
        <dbReference type="Proteomes" id="UP000245956"/>
    </source>
</evidence>
<protein>
    <recommendedName>
        <fullName evidence="1">DUF1214 domain-containing protein</fullName>
    </recommendedName>
</protein>
<reference evidence="2" key="3">
    <citation type="submission" date="2023-11" db="EMBL/GenBank/DDBJ databases">
        <authorList>
            <person name="Beijen E."/>
            <person name="Ohm R.A."/>
        </authorList>
    </citation>
    <scope>NUCLEOTIDE SEQUENCE</scope>
    <source>
        <strain evidence="2">CBS 150709</strain>
    </source>
</reference>
<accession>A0A2U3E4M5</accession>
<comment type="caution">
    <text evidence="3">The sequence shown here is derived from an EMBL/GenBank/DDBJ whole genome shotgun (WGS) entry which is preliminary data.</text>
</comment>
<name>A0A2U3E4M5_PURLI</name>
<evidence type="ECO:0000313" key="2">
    <source>
        <dbReference type="EMBL" id="KAK4085802.1"/>
    </source>
</evidence>
<feature type="domain" description="DUF1214" evidence="1">
    <location>
        <begin position="345"/>
        <end position="413"/>
    </location>
</feature>
<dbReference type="EMBL" id="JAWRVI010000046">
    <property type="protein sequence ID" value="KAK4085802.1"/>
    <property type="molecule type" value="Genomic_DNA"/>
</dbReference>
<evidence type="ECO:0000313" key="5">
    <source>
        <dbReference type="Proteomes" id="UP001287286"/>
    </source>
</evidence>
<dbReference type="Pfam" id="PF06742">
    <property type="entry name" value="DUF1214"/>
    <property type="match status" value="1"/>
</dbReference>
<sequence length="480" mass="52727">MSIVDLKQTWRALPLAKDGLAVADTHHPSLRHTKTAGRADAANMRFSFLATAAGLSTIVSARNPLDTEDQVRLDALAVEINRDNSFKALRWTARNTIVGTLKLRGKSIDESVSKDIDVAVDELVFSAIQKAVNNDPAYPKVYSANQPPRVIRSLGLSVPGGRYSYDNPDCVYRTIPISDRYEYLVHGRRAAPGPSDVTFSLISNPNSQGTVASLLGEDLVVRDDGTYTIRIKSAKSSEKNYIQSDGSAVQLFVRNNIGDWAVETPDDLTVEVVGDHDAAPVTKDDIVRKARANLAESIFFYDVGALGFKTLLHPVNKIEDPSQSQTLGTLTTQASSFAHFNLKDDQALVISFDKGLSTYWVLPIYSLGMVTHSPWNSIVSFNNKQAAANNDGTYTFVISAKDPGTYNWLNITSHPQGLIMGRWQGLPRNGTEHGIKVQSSVVPIAGIRDVLPPETRFVTASEREEQIRLRVEGYDRIRGD</sequence>
<evidence type="ECO:0000313" key="3">
    <source>
        <dbReference type="EMBL" id="PWI69452.1"/>
    </source>
</evidence>
<reference evidence="3" key="1">
    <citation type="submission" date="2015-05" db="EMBL/GenBank/DDBJ databases">
        <authorList>
            <person name="Wang D.B."/>
            <person name="Wang M."/>
        </authorList>
    </citation>
    <scope>NUCLEOTIDE SEQUENCE</scope>
    <source>
        <strain evidence="3">36-1</strain>
    </source>
</reference>
<dbReference type="Proteomes" id="UP001287286">
    <property type="component" value="Unassembled WGS sequence"/>
</dbReference>
<keyword evidence="5" id="KW-1185">Reference proteome</keyword>
<reference evidence="3 4" key="2">
    <citation type="journal article" date="2016" name="Front. Microbiol.">
        <title>Genome and transcriptome sequences reveal the specific parasitism of the nematophagous Purpureocillium lilacinum 36-1.</title>
        <authorList>
            <person name="Xie J."/>
            <person name="Li S."/>
            <person name="Mo C."/>
            <person name="Xiao X."/>
            <person name="Peng D."/>
            <person name="Wang G."/>
            <person name="Xiao Y."/>
        </authorList>
    </citation>
    <scope>NUCLEOTIDE SEQUENCE [LARGE SCALE GENOMIC DNA]</scope>
    <source>
        <strain evidence="3 4">36-1</strain>
    </source>
</reference>
<dbReference type="EMBL" id="LCWV01000012">
    <property type="protein sequence ID" value="PWI69452.1"/>
    <property type="molecule type" value="Genomic_DNA"/>
</dbReference>